<feature type="domain" description="Helicase SEN1 beta-barrel" evidence="12">
    <location>
        <begin position="1248"/>
        <end position="1358"/>
    </location>
</feature>
<dbReference type="InterPro" id="IPR027417">
    <property type="entry name" value="P-loop_NTPase"/>
</dbReference>
<feature type="domain" description="DNA2/NAM7 helicase-like C-terminal" evidence="11">
    <location>
        <begin position="1749"/>
        <end position="1969"/>
    </location>
</feature>
<evidence type="ECO:0000256" key="7">
    <source>
        <dbReference type="ARBA" id="ARBA00023242"/>
    </source>
</evidence>
<dbReference type="Pfam" id="PF12726">
    <property type="entry name" value="SEN1_N"/>
    <property type="match status" value="1"/>
</dbReference>
<dbReference type="GO" id="GO:0006369">
    <property type="term" value="P:termination of RNA polymerase II transcription"/>
    <property type="evidence" value="ECO:0007669"/>
    <property type="project" value="TreeGrafter"/>
</dbReference>
<dbReference type="Pfam" id="PF13086">
    <property type="entry name" value="AAA_11"/>
    <property type="match status" value="1"/>
</dbReference>
<evidence type="ECO:0000256" key="6">
    <source>
        <dbReference type="ARBA" id="ARBA00022840"/>
    </source>
</evidence>
<keyword evidence="6" id="KW-0067">ATP-binding</keyword>
<keyword evidence="4" id="KW-0378">Hydrolase</keyword>
<dbReference type="FunFam" id="3.40.50.300:FF:001152">
    <property type="entry name" value="tRNA-splicing endonuclease, putative"/>
    <property type="match status" value="1"/>
</dbReference>
<dbReference type="PANTHER" id="PTHR10887">
    <property type="entry name" value="DNA2/NAM7 HELICASE FAMILY"/>
    <property type="match status" value="1"/>
</dbReference>
<feature type="compositionally biased region" description="Low complexity" evidence="8">
    <location>
        <begin position="2147"/>
        <end position="2161"/>
    </location>
</feature>
<dbReference type="Proteomes" id="UP000076874">
    <property type="component" value="Unassembled WGS sequence"/>
</dbReference>
<dbReference type="SUPFAM" id="SSF52540">
    <property type="entry name" value="P-loop containing nucleoside triphosphate hydrolases"/>
    <property type="match status" value="1"/>
</dbReference>
<dbReference type="GO" id="GO:0016787">
    <property type="term" value="F:hydrolase activity"/>
    <property type="evidence" value="ECO:0007669"/>
    <property type="project" value="UniProtKB-KW"/>
</dbReference>
<dbReference type="EMBL" id="AZHD01000006">
    <property type="protein sequence ID" value="OAA62492.1"/>
    <property type="molecule type" value="Genomic_DNA"/>
</dbReference>
<dbReference type="GO" id="GO:0016604">
    <property type="term" value="C:nuclear body"/>
    <property type="evidence" value="ECO:0007669"/>
    <property type="project" value="TreeGrafter"/>
</dbReference>
<dbReference type="GO" id="GO:0004386">
    <property type="term" value="F:helicase activity"/>
    <property type="evidence" value="ECO:0007669"/>
    <property type="project" value="UniProtKB-KW"/>
</dbReference>
<sequence>MKTPQEVYEEIIRSHQELERIPPEVHLFCPRLSDDDLEDYDDPQPTPGTGSGSGSGSTLGGPARQARIDDGHRRLQLTSWASLILGISREQADRWLGDWVRRTESFLVKCDACVRAWHMERKALKSRLLKEFDEETANIMEGRLHEYDTARIDRGLKRAVAILEQQGPMSSAKLVAIDAPAVLAFYEALCCVEYLSLPDNRRLFNHVFQKTQEKKPLKIASAVIPTMTVFLFQADPLRNRFARTAWERRPAQSLTPAQFDWAVSDHLADAIDAVSRPDVSDEFVQLFWDGFLLLLDAMSEDIVLHGLRGMQIPLDVYQLAMKHLERPADQVLALVLRTLCALMDKSAKAFWDALSLMNPPQLPMFVTQSPAFAPFLARSFEPSMQLMPNGVDAHARVPLLVAFVRALMRSLNRNQRADVCDYLLTVFLTSTPEPFVTATREGHSTCIVAGLTALQMTLDGYLKEARYRLTAESALFVNTVINNTVKHQDYVVRSANLHPGDRYNIGLSQAAVGVVEAALALDTRAIHDEWQALRNSTRPLPSHPQQQQQQQQQGNERRSQQLWDGFRAALSPGRLDLARVMLAATLALRGVQRFAPKKRQLVVDDEAKRRFNNELDHAAEAIAETIARISETLRRADLQRLLGADAQSRTTMYAVVATLVHAEDPIREAGFQLISTVVDEDGRSEAIGKMVHEFPVLFLTAFADSVDHLTSGSSGGNGADPARAATQASHMHAASPFAPMRHIFRCSKDILDGLCDTSTGLLRSRPLTADERHAVKRWWTMAWQFVDHSFLRARAWNEDVEKTVMENYCRDVMEFAEQLMAQDGLIASALGGSSSTTTSTSLPFATASPPTTAAPAPTATTTTTTDKNDEARREVLDAPRKYSMGLFEMIQLRDPYLVGIIVGILVKLFSRLKEFDMKFSDRFVNAIRSTYTPHAQFRNKFKVNTNLNDTQRAELMKAIGDGGDEEDNNNNDVEIITWTTPTPSGATRTLPTKKKQTTIEAWSRAAASATASPSPASSVSSKASGALPQLSSKDAASQLTPGLNKHKALLDKLKASAAAKPDQKALLATRKAIRESRARDKAEIEKHKAEAIARARALRGAPPLPAKSDIMVGSASEDEDEEDEDEDDDDGTAALIQQSKKGEQMLDEAERRKRLALQQMAARQPVKKVKLQRSAKDMRARIIPNMDRLHQAILEWDIFHEGTDPPNSKRCEAVAEAYPSPAEYKRTFFPLLISEAWRSFVTDKDETTAKPFGVKVVTRISVDNFLEVSTLMPAVNNNNNNNNRDRDRAVGEGDIVLLSQADDPLHPVAGQAAPHCLSRVWKTTYKRDNIEVTYRLSSRKNQILPVLLPGAEFRAVKITNMTTIEREFAALESLQYYDLMDEVLKAAPSPMLPFGDEAVADVARNYALNRGQALAILHGKANDGFTLVQGPPGTGKTKTIVAMVGALLTGTIKATATSTGAVALSRPGGGNGGGSGSGSGGGPPGDNTMKKLLVCAPSNAAVDELVLRLKQGVKETTGATRKINVLRLGRSEAINTAVRDVTLEELVKAEIARQTMPQKTGGGGANSKNGSSGSTTPSDDNSGGGQPPASDREKLHQRAGEIKTKIQALLPALEAARCQEDVDRGHLNQLQREHDQLRSEQRRLGAEIERDKESGNTYAREAEIKRRQIQQRILSEAHVLCATLSGSGHEVFKNLNVEFETVIIDEAAQCVELSALIPLKYGCAKCVLVGDPKQLPPTVLSQSAARYGYDQSLFVRMQRNRPQDVHLLDTQYRMHPEISRFPSQQFYDGRLIDGGDMARLRAQPWHASPLLGAYRFFDVAGVQARGHKGQSLVNENEVRVALQLYRRLLADYGGQQGGPANTAAAHGNNNNNNNNTKDPPFYRKIGIITPYKAQLYALRQRFADQFGPAITDAVEFNTTDAFQGRECEIIIFSCVRASPTGGIGFMTDIRRMNVGLTRARSSLWILGDARALRQGEFWHKLIQDAKERKRYTGGDVLGLLKATAASSGKGQTARAAPPLQQGGSGGGGGGGGSAQPKGQRSSNASNSGHGSGGSNANGTSSNASVVPLPPKPLAEGGWRGGFATQPQKANKEEEEEEEDGYSPPPAAAPPPPGPPISPSDVGLGGINERGEPLPNGPAVSARPVIVPSSSLSSSSSRPSAPETAVPTGPAASRKRPHDGPSAPAPPVKRPVLPSSLPPKPPARRPTDPSAMEVLGIGKEAPPPQQPAPRPRPPLRPPKKKSSAADAMFIKKKNNRRT</sequence>
<evidence type="ECO:0000256" key="8">
    <source>
        <dbReference type="SAM" id="MobiDB-lite"/>
    </source>
</evidence>
<evidence type="ECO:0000259" key="10">
    <source>
        <dbReference type="Pfam" id="PF13086"/>
    </source>
</evidence>
<dbReference type="InterPro" id="IPR047187">
    <property type="entry name" value="SF1_C_Upf1"/>
</dbReference>
<feature type="compositionally biased region" description="Acidic residues" evidence="8">
    <location>
        <begin position="1116"/>
        <end position="1131"/>
    </location>
</feature>
<keyword evidence="14" id="KW-1185">Reference proteome</keyword>
<evidence type="ECO:0000259" key="11">
    <source>
        <dbReference type="Pfam" id="PF13087"/>
    </source>
</evidence>
<feature type="region of interest" description="Disordered" evidence="8">
    <location>
        <begin position="36"/>
        <end position="65"/>
    </location>
</feature>
<evidence type="ECO:0000256" key="3">
    <source>
        <dbReference type="ARBA" id="ARBA00022741"/>
    </source>
</evidence>
<dbReference type="Gene3D" id="3.40.50.300">
    <property type="entry name" value="P-loop containing nucleotide triphosphate hydrolases"/>
    <property type="match status" value="2"/>
</dbReference>
<accession>A0A162J1M3</accession>
<feature type="region of interest" description="Disordered" evidence="8">
    <location>
        <begin position="2006"/>
        <end position="2257"/>
    </location>
</feature>
<dbReference type="InterPro" id="IPR041679">
    <property type="entry name" value="DNA2/NAM7-like_C"/>
</dbReference>
<dbReference type="GO" id="GO:0005524">
    <property type="term" value="F:ATP binding"/>
    <property type="evidence" value="ECO:0007669"/>
    <property type="project" value="UniProtKB-KW"/>
</dbReference>
<dbReference type="PANTHER" id="PTHR10887:SF495">
    <property type="entry name" value="HELICASE SENATAXIN ISOFORM X1-RELATED"/>
    <property type="match status" value="1"/>
</dbReference>
<feature type="region of interest" description="Disordered" evidence="8">
    <location>
        <begin position="1859"/>
        <end position="1879"/>
    </location>
</feature>
<protein>
    <recommendedName>
        <fullName evidence="15">tRNA-splicing endonuclease</fullName>
    </recommendedName>
</protein>
<dbReference type="OrthoDB" id="6513042at2759"/>
<evidence type="ECO:0000259" key="9">
    <source>
        <dbReference type="Pfam" id="PF12726"/>
    </source>
</evidence>
<evidence type="ECO:0000256" key="5">
    <source>
        <dbReference type="ARBA" id="ARBA00022806"/>
    </source>
</evidence>
<feature type="compositionally biased region" description="Pro residues" evidence="8">
    <location>
        <begin position="2102"/>
        <end position="2117"/>
    </location>
</feature>
<evidence type="ECO:0000313" key="14">
    <source>
        <dbReference type="Proteomes" id="UP000076874"/>
    </source>
</evidence>
<evidence type="ECO:0000256" key="2">
    <source>
        <dbReference type="ARBA" id="ARBA00007913"/>
    </source>
</evidence>
<feature type="domain" description="DNA2/NAM7 helicase helicase" evidence="10">
    <location>
        <begin position="1408"/>
        <end position="1742"/>
    </location>
</feature>
<comment type="subcellular location">
    <subcellularLocation>
        <location evidence="1">Nucleus</location>
    </subcellularLocation>
</comment>
<dbReference type="InterPro" id="IPR045055">
    <property type="entry name" value="DNA2/NAM7-like"/>
</dbReference>
<keyword evidence="3" id="KW-0547">Nucleotide-binding</keyword>
<feature type="region of interest" description="Disordered" evidence="8">
    <location>
        <begin position="536"/>
        <end position="558"/>
    </location>
</feature>
<comment type="similarity">
    <text evidence="2">Belongs to the DNA2/NAM7 helicase family.</text>
</comment>
<dbReference type="GO" id="GO:0001147">
    <property type="term" value="F:transcription termination site sequence-specific DNA binding"/>
    <property type="evidence" value="ECO:0007669"/>
    <property type="project" value="TreeGrafter"/>
</dbReference>
<evidence type="ECO:0000313" key="13">
    <source>
        <dbReference type="EMBL" id="OAA62492.1"/>
    </source>
</evidence>
<evidence type="ECO:0000259" key="12">
    <source>
        <dbReference type="Pfam" id="PF23576"/>
    </source>
</evidence>
<feature type="compositionally biased region" description="Gly residues" evidence="8">
    <location>
        <begin position="1467"/>
        <end position="1484"/>
    </location>
</feature>
<evidence type="ECO:0000256" key="1">
    <source>
        <dbReference type="ARBA" id="ARBA00004123"/>
    </source>
</evidence>
<keyword evidence="5" id="KW-0347">Helicase</keyword>
<feature type="region of interest" description="Disordered" evidence="8">
    <location>
        <begin position="1098"/>
        <end position="1131"/>
    </location>
</feature>
<reference evidence="13 14" key="1">
    <citation type="journal article" date="2016" name="Genome Biol. Evol.">
        <title>Divergent and convergent evolution of fungal pathogenicity.</title>
        <authorList>
            <person name="Shang Y."/>
            <person name="Xiao G."/>
            <person name="Zheng P."/>
            <person name="Cen K."/>
            <person name="Zhan S."/>
            <person name="Wang C."/>
        </authorList>
    </citation>
    <scope>NUCLEOTIDE SEQUENCE [LARGE SCALE GENOMIC DNA]</scope>
    <source>
        <strain evidence="13 14">RCEF 264</strain>
    </source>
</reference>
<keyword evidence="7" id="KW-0539">Nucleus</keyword>
<feature type="compositionally biased region" description="Gly residues" evidence="8">
    <location>
        <begin position="2022"/>
        <end position="2033"/>
    </location>
</feature>
<comment type="caution">
    <text evidence="13">The sequence shown here is derived from an EMBL/GenBank/DDBJ whole genome shotgun (WGS) entry which is preliminary data.</text>
</comment>
<feature type="domain" description="Helicase Sen1 N-terminal" evidence="9">
    <location>
        <begin position="99"/>
        <end position="902"/>
    </location>
</feature>
<feature type="compositionally biased region" description="Low complexity" evidence="8">
    <location>
        <begin position="1566"/>
        <end position="1576"/>
    </location>
</feature>
<dbReference type="Pfam" id="PF13087">
    <property type="entry name" value="AAA_12"/>
    <property type="match status" value="1"/>
</dbReference>
<evidence type="ECO:0000256" key="4">
    <source>
        <dbReference type="ARBA" id="ARBA00022801"/>
    </source>
</evidence>
<feature type="region of interest" description="Disordered" evidence="8">
    <location>
        <begin position="1554"/>
        <end position="1597"/>
    </location>
</feature>
<feature type="region of interest" description="Disordered" evidence="8">
    <location>
        <begin position="839"/>
        <end position="871"/>
    </location>
</feature>
<dbReference type="CDD" id="cd18808">
    <property type="entry name" value="SF1_C_Upf1"/>
    <property type="match status" value="1"/>
</dbReference>
<feature type="compositionally biased region" description="Gly residues" evidence="8">
    <location>
        <begin position="49"/>
        <end position="59"/>
    </location>
</feature>
<feature type="compositionally biased region" description="Pro residues" evidence="8">
    <location>
        <begin position="2220"/>
        <end position="2235"/>
    </location>
</feature>
<feature type="region of interest" description="Disordered" evidence="8">
    <location>
        <begin position="1004"/>
        <end position="1025"/>
    </location>
</feature>
<gene>
    <name evidence="13" type="ORF">SPI_04032</name>
</gene>
<dbReference type="InterPro" id="IPR056474">
    <property type="entry name" value="SEN1_barrel"/>
</dbReference>
<name>A0A162J1M3_9HYPO</name>
<dbReference type="GO" id="GO:0005694">
    <property type="term" value="C:chromosome"/>
    <property type="evidence" value="ECO:0007669"/>
    <property type="project" value="UniProtKB-ARBA"/>
</dbReference>
<proteinExistence type="inferred from homology"/>
<dbReference type="InterPro" id="IPR024481">
    <property type="entry name" value="Helicase_Sen1_N"/>
</dbReference>
<dbReference type="STRING" id="1081102.A0A162J1M3"/>
<dbReference type="Pfam" id="PF23576">
    <property type="entry name" value="SEN1_barrel"/>
    <property type="match status" value="1"/>
</dbReference>
<dbReference type="FunFam" id="3.40.50.300:FF:000326">
    <property type="entry name" value="P-loop containing nucleoside triphosphate hydrolase"/>
    <property type="match status" value="1"/>
</dbReference>
<feature type="region of interest" description="Disordered" evidence="8">
    <location>
        <begin position="711"/>
        <end position="731"/>
    </location>
</feature>
<dbReference type="CDD" id="cd18042">
    <property type="entry name" value="DEXXQc_SETX"/>
    <property type="match status" value="1"/>
</dbReference>
<evidence type="ECO:0008006" key="15">
    <source>
        <dbReference type="Google" id="ProtNLM"/>
    </source>
</evidence>
<organism evidence="13 14">
    <name type="scientific">Niveomyces insectorum RCEF 264</name>
    <dbReference type="NCBI Taxonomy" id="1081102"/>
    <lineage>
        <taxon>Eukaryota</taxon>
        <taxon>Fungi</taxon>
        <taxon>Dikarya</taxon>
        <taxon>Ascomycota</taxon>
        <taxon>Pezizomycotina</taxon>
        <taxon>Sordariomycetes</taxon>
        <taxon>Hypocreomycetidae</taxon>
        <taxon>Hypocreales</taxon>
        <taxon>Cordycipitaceae</taxon>
        <taxon>Niveomyces</taxon>
    </lineage>
</organism>
<feature type="region of interest" description="Disordered" evidence="8">
    <location>
        <begin position="1463"/>
        <end position="1490"/>
    </location>
</feature>
<dbReference type="InterPro" id="IPR041677">
    <property type="entry name" value="DNA2/NAM7_AAA_11"/>
</dbReference>
<feature type="compositionally biased region" description="Low complexity" evidence="8">
    <location>
        <begin position="839"/>
        <end position="865"/>
    </location>
</feature>